<name>A0A1Q3BHR3_CEPFO</name>
<feature type="region of interest" description="Disordered" evidence="1">
    <location>
        <begin position="1"/>
        <end position="20"/>
    </location>
</feature>
<dbReference type="EMBL" id="BDDD01000564">
    <property type="protein sequence ID" value="GAV67557.1"/>
    <property type="molecule type" value="Genomic_DNA"/>
</dbReference>
<keyword evidence="3" id="KW-1185">Reference proteome</keyword>
<dbReference type="OrthoDB" id="1921202at2759"/>
<comment type="caution">
    <text evidence="2">The sequence shown here is derived from an EMBL/GenBank/DDBJ whole genome shotgun (WGS) entry which is preliminary data.</text>
</comment>
<feature type="non-terminal residue" evidence="2">
    <location>
        <position position="1"/>
    </location>
</feature>
<feature type="non-terminal residue" evidence="2">
    <location>
        <position position="103"/>
    </location>
</feature>
<feature type="compositionally biased region" description="Basic and acidic residues" evidence="1">
    <location>
        <begin position="9"/>
        <end position="20"/>
    </location>
</feature>
<dbReference type="AlphaFoldDB" id="A0A1Q3BHR3"/>
<evidence type="ECO:0000256" key="1">
    <source>
        <dbReference type="SAM" id="MobiDB-lite"/>
    </source>
</evidence>
<sequence length="103" mass="11454">VPSRSYNNKGEESNNIKKRLPAEKIHGVMEDKDNNINGGTTSMSCGSIEATTLRSNLKKITTMEENQPRTEKRKVSWPDAHGQDIAHVQEFEPSVSEDGQLEG</sequence>
<evidence type="ECO:0000313" key="3">
    <source>
        <dbReference type="Proteomes" id="UP000187406"/>
    </source>
</evidence>
<organism evidence="2 3">
    <name type="scientific">Cephalotus follicularis</name>
    <name type="common">Albany pitcher plant</name>
    <dbReference type="NCBI Taxonomy" id="3775"/>
    <lineage>
        <taxon>Eukaryota</taxon>
        <taxon>Viridiplantae</taxon>
        <taxon>Streptophyta</taxon>
        <taxon>Embryophyta</taxon>
        <taxon>Tracheophyta</taxon>
        <taxon>Spermatophyta</taxon>
        <taxon>Magnoliopsida</taxon>
        <taxon>eudicotyledons</taxon>
        <taxon>Gunneridae</taxon>
        <taxon>Pentapetalae</taxon>
        <taxon>rosids</taxon>
        <taxon>fabids</taxon>
        <taxon>Oxalidales</taxon>
        <taxon>Cephalotaceae</taxon>
        <taxon>Cephalotus</taxon>
    </lineage>
</organism>
<proteinExistence type="predicted"/>
<dbReference type="InParanoid" id="A0A1Q3BHR3"/>
<dbReference type="PANTHER" id="PTHR33401:SF13">
    <property type="entry name" value="EXPRESSED PROTEIN"/>
    <property type="match status" value="1"/>
</dbReference>
<accession>A0A1Q3BHR3</accession>
<dbReference type="Proteomes" id="UP000187406">
    <property type="component" value="Unassembled WGS sequence"/>
</dbReference>
<dbReference type="PANTHER" id="PTHR33401">
    <property type="entry name" value="LIGHT-HARVESTING COMPLEX-LIKE PROTEIN OHP2, CHLOROPLASTIC"/>
    <property type="match status" value="1"/>
</dbReference>
<evidence type="ECO:0000313" key="2">
    <source>
        <dbReference type="EMBL" id="GAV67557.1"/>
    </source>
</evidence>
<reference evidence="3" key="1">
    <citation type="submission" date="2016-04" db="EMBL/GenBank/DDBJ databases">
        <title>Cephalotus genome sequencing.</title>
        <authorList>
            <person name="Fukushima K."/>
            <person name="Hasebe M."/>
            <person name="Fang X."/>
        </authorList>
    </citation>
    <scope>NUCLEOTIDE SEQUENCE [LARGE SCALE GENOMIC DNA]</scope>
    <source>
        <strain evidence="3">cv. St1</strain>
    </source>
</reference>
<protein>
    <submittedName>
        <fullName evidence="2">Uncharacterized protein</fullName>
    </submittedName>
</protein>
<gene>
    <name evidence="2" type="ORF">CFOL_v3_11062</name>
</gene>